<evidence type="ECO:0000313" key="3">
    <source>
        <dbReference type="Proteomes" id="UP001281761"/>
    </source>
</evidence>
<feature type="compositionally biased region" description="Acidic residues" evidence="1">
    <location>
        <begin position="64"/>
        <end position="79"/>
    </location>
</feature>
<proteinExistence type="predicted"/>
<dbReference type="InterPro" id="IPR052575">
    <property type="entry name" value="SSU_processome_comp_20"/>
</dbReference>
<evidence type="ECO:0000313" key="2">
    <source>
        <dbReference type="EMBL" id="KAK2947668.1"/>
    </source>
</evidence>
<gene>
    <name evidence="2" type="ORF">BLNAU_17420</name>
</gene>
<reference evidence="2 3" key="1">
    <citation type="journal article" date="2022" name="bioRxiv">
        <title>Genomics of Preaxostyla Flagellates Illuminates Evolutionary Transitions and the Path Towards Mitochondrial Loss.</title>
        <authorList>
            <person name="Novak L.V.F."/>
            <person name="Treitli S.C."/>
            <person name="Pyrih J."/>
            <person name="Halakuc P."/>
            <person name="Pipaliya S.V."/>
            <person name="Vacek V."/>
            <person name="Brzon O."/>
            <person name="Soukal P."/>
            <person name="Eme L."/>
            <person name="Dacks J.B."/>
            <person name="Karnkowska A."/>
            <person name="Elias M."/>
            <person name="Hampl V."/>
        </authorList>
    </citation>
    <scope>NUCLEOTIDE SEQUENCE [LARGE SCALE GENOMIC DNA]</scope>
    <source>
        <strain evidence="2">NAU3</strain>
        <tissue evidence="2">Gut</tissue>
    </source>
</reference>
<name>A0ABQ9X7K6_9EUKA</name>
<dbReference type="PANTHER" id="PTHR17695">
    <property type="entry name" value="SMALL SUBUNIT PROCESSOME COMPONENT 20 HOMOLOG"/>
    <property type="match status" value="1"/>
</dbReference>
<accession>A0ABQ9X7K6</accession>
<organism evidence="2 3">
    <name type="scientific">Blattamonas nauphoetae</name>
    <dbReference type="NCBI Taxonomy" id="2049346"/>
    <lineage>
        <taxon>Eukaryota</taxon>
        <taxon>Metamonada</taxon>
        <taxon>Preaxostyla</taxon>
        <taxon>Oxymonadida</taxon>
        <taxon>Blattamonas</taxon>
    </lineage>
</organism>
<evidence type="ECO:0000256" key="1">
    <source>
        <dbReference type="SAM" id="MobiDB-lite"/>
    </source>
</evidence>
<protein>
    <submittedName>
        <fullName evidence="2">Uncharacterized protein</fullName>
    </submittedName>
</protein>
<dbReference type="EMBL" id="JARBJD010000194">
    <property type="protein sequence ID" value="KAK2947668.1"/>
    <property type="molecule type" value="Genomic_DNA"/>
</dbReference>
<comment type="caution">
    <text evidence="2">The sequence shown here is derived from an EMBL/GenBank/DDBJ whole genome shotgun (WGS) entry which is preliminary data.</text>
</comment>
<dbReference type="PANTHER" id="PTHR17695:SF11">
    <property type="entry name" value="SMALL SUBUNIT PROCESSOME COMPONENT 20 HOMOLOG"/>
    <property type="match status" value="1"/>
</dbReference>
<keyword evidence="3" id="KW-1185">Reference proteome</keyword>
<feature type="region of interest" description="Disordered" evidence="1">
    <location>
        <begin position="55"/>
        <end position="84"/>
    </location>
</feature>
<dbReference type="Proteomes" id="UP001281761">
    <property type="component" value="Unassembled WGS sequence"/>
</dbReference>
<sequence>MLIKAYPDQFDDLQGLLNEDENQDFFACMTHIQQHRHIKAHQLFRKLLKQSELKPKSEMLVDKDADDADEEEEEEESEEERPQQTVVAMTVNHLTSYFVPLFTQHLLEGSQSDGSFNISAQAQETLFMCVDTKRKADSQHLQYQPSQQSSFSRRDCL</sequence>